<organism evidence="3 4">
    <name type="scientific">Flemingia macrophylla</name>
    <dbReference type="NCBI Taxonomy" id="520843"/>
    <lineage>
        <taxon>Eukaryota</taxon>
        <taxon>Viridiplantae</taxon>
        <taxon>Streptophyta</taxon>
        <taxon>Embryophyta</taxon>
        <taxon>Tracheophyta</taxon>
        <taxon>Spermatophyta</taxon>
        <taxon>Magnoliopsida</taxon>
        <taxon>eudicotyledons</taxon>
        <taxon>Gunneridae</taxon>
        <taxon>Pentapetalae</taxon>
        <taxon>rosids</taxon>
        <taxon>fabids</taxon>
        <taxon>Fabales</taxon>
        <taxon>Fabaceae</taxon>
        <taxon>Papilionoideae</taxon>
        <taxon>50 kb inversion clade</taxon>
        <taxon>NPAAA clade</taxon>
        <taxon>indigoferoid/millettioid clade</taxon>
        <taxon>Phaseoleae</taxon>
        <taxon>Flemingia</taxon>
    </lineage>
</organism>
<keyword evidence="4" id="KW-1185">Reference proteome</keyword>
<dbReference type="Gene3D" id="2.60.40.420">
    <property type="entry name" value="Cupredoxins - blue copper proteins"/>
    <property type="match status" value="1"/>
</dbReference>
<name>A0ABD1LQT6_9FABA</name>
<feature type="domain" description="Plastocyanin-like" evidence="2">
    <location>
        <begin position="86"/>
        <end position="134"/>
    </location>
</feature>
<evidence type="ECO:0000313" key="3">
    <source>
        <dbReference type="EMBL" id="KAL2325890.1"/>
    </source>
</evidence>
<proteinExistence type="predicted"/>
<evidence type="ECO:0000313" key="4">
    <source>
        <dbReference type="Proteomes" id="UP001603857"/>
    </source>
</evidence>
<feature type="compositionally biased region" description="Basic residues" evidence="1">
    <location>
        <begin position="1"/>
        <end position="14"/>
    </location>
</feature>
<dbReference type="InterPro" id="IPR008972">
    <property type="entry name" value="Cupredoxin"/>
</dbReference>
<evidence type="ECO:0000256" key="1">
    <source>
        <dbReference type="SAM" id="MobiDB-lite"/>
    </source>
</evidence>
<dbReference type="InterPro" id="IPR001117">
    <property type="entry name" value="Cu-oxidase_2nd"/>
</dbReference>
<dbReference type="EMBL" id="JBGMDY010000008">
    <property type="protein sequence ID" value="KAL2325890.1"/>
    <property type="molecule type" value="Genomic_DNA"/>
</dbReference>
<dbReference type="AlphaFoldDB" id="A0ABD1LQT6"/>
<dbReference type="SUPFAM" id="SSF49503">
    <property type="entry name" value="Cupredoxins"/>
    <property type="match status" value="1"/>
</dbReference>
<gene>
    <name evidence="3" type="ORF">Fmac_024948</name>
</gene>
<dbReference type="Proteomes" id="UP001603857">
    <property type="component" value="Unassembled WGS sequence"/>
</dbReference>
<sequence>MPHHKEARIPRKPSYHNDHLYDEDRKDKEYAKWLAIENDPLYNEDEKDREYAKWYQYEKAYRHSSNFPPSYDNIVRSLPTKSKKEKIVGADSSYSKPVTRDYISITPGKIFDASLHANQEPNDYYMATTAYSSAVLPSKISQPQLGSTTMTNIMQLNLKQHLTTMSHSAGNVETLGYVIWLLSNRHPITIVTVPFGQQHGNLRVCDMAVIRLTSPHDCDSAIQPASWKT</sequence>
<evidence type="ECO:0000259" key="2">
    <source>
        <dbReference type="Pfam" id="PF00394"/>
    </source>
</evidence>
<protein>
    <recommendedName>
        <fullName evidence="2">Plastocyanin-like domain-containing protein</fullName>
    </recommendedName>
</protein>
<reference evidence="3 4" key="1">
    <citation type="submission" date="2024-08" db="EMBL/GenBank/DDBJ databases">
        <title>Insights into the chromosomal genome structure of Flemingia macrophylla.</title>
        <authorList>
            <person name="Ding Y."/>
            <person name="Zhao Y."/>
            <person name="Bi W."/>
            <person name="Wu M."/>
            <person name="Zhao G."/>
            <person name="Gong Y."/>
            <person name="Li W."/>
            <person name="Zhang P."/>
        </authorList>
    </citation>
    <scope>NUCLEOTIDE SEQUENCE [LARGE SCALE GENOMIC DNA]</scope>
    <source>
        <strain evidence="3">DYQJB</strain>
        <tissue evidence="3">Leaf</tissue>
    </source>
</reference>
<accession>A0ABD1LQT6</accession>
<comment type="caution">
    <text evidence="3">The sequence shown here is derived from an EMBL/GenBank/DDBJ whole genome shotgun (WGS) entry which is preliminary data.</text>
</comment>
<dbReference type="Pfam" id="PF00394">
    <property type="entry name" value="Cu-oxidase"/>
    <property type="match status" value="1"/>
</dbReference>
<feature type="region of interest" description="Disordered" evidence="1">
    <location>
        <begin position="1"/>
        <end position="22"/>
    </location>
</feature>